<sequence length="69" mass="7133">MEVTCRVVSGLDKGFGYDPGCTFTTDSEATHAWNVVHVQRNGGPSTARGALVVLATTDSSNGASKIFGS</sequence>
<organism evidence="1 2">
    <name type="scientific">Pomacea canaliculata</name>
    <name type="common">Golden apple snail</name>
    <dbReference type="NCBI Taxonomy" id="400727"/>
    <lineage>
        <taxon>Eukaryota</taxon>
        <taxon>Metazoa</taxon>
        <taxon>Spiralia</taxon>
        <taxon>Lophotrochozoa</taxon>
        <taxon>Mollusca</taxon>
        <taxon>Gastropoda</taxon>
        <taxon>Caenogastropoda</taxon>
        <taxon>Architaenioglossa</taxon>
        <taxon>Ampullarioidea</taxon>
        <taxon>Ampullariidae</taxon>
        <taxon>Pomacea</taxon>
    </lineage>
</organism>
<reference evidence="1 2" key="1">
    <citation type="submission" date="2018-04" db="EMBL/GenBank/DDBJ databases">
        <title>The genome of golden apple snail Pomacea canaliculata provides insight into stress tolerance and invasive adaptation.</title>
        <authorList>
            <person name="Liu C."/>
            <person name="Liu B."/>
            <person name="Ren Y."/>
            <person name="Zhang Y."/>
            <person name="Wang H."/>
            <person name="Li S."/>
            <person name="Jiang F."/>
            <person name="Yin L."/>
            <person name="Zhang G."/>
            <person name="Qian W."/>
            <person name="Fan W."/>
        </authorList>
    </citation>
    <scope>NUCLEOTIDE SEQUENCE [LARGE SCALE GENOMIC DNA]</scope>
    <source>
        <strain evidence="1">SZHN2017</strain>
        <tissue evidence="1">Muscle</tissue>
    </source>
</reference>
<proteinExistence type="predicted"/>
<dbReference type="OrthoDB" id="6129702at2759"/>
<comment type="caution">
    <text evidence="1">The sequence shown here is derived from an EMBL/GenBank/DDBJ whole genome shotgun (WGS) entry which is preliminary data.</text>
</comment>
<evidence type="ECO:0000313" key="2">
    <source>
        <dbReference type="Proteomes" id="UP000245119"/>
    </source>
</evidence>
<protein>
    <submittedName>
        <fullName evidence="1">Uncharacterized protein</fullName>
    </submittedName>
</protein>
<name>A0A2T7PPH4_POMCA</name>
<evidence type="ECO:0000313" key="1">
    <source>
        <dbReference type="EMBL" id="PVD35318.1"/>
    </source>
</evidence>
<accession>A0A2T7PPH4</accession>
<gene>
    <name evidence="1" type="ORF">C0Q70_02278</name>
</gene>
<dbReference type="Proteomes" id="UP000245119">
    <property type="component" value="Linkage Group LG2"/>
</dbReference>
<dbReference type="EMBL" id="PZQS01000002">
    <property type="protein sequence ID" value="PVD35318.1"/>
    <property type="molecule type" value="Genomic_DNA"/>
</dbReference>
<dbReference type="AlphaFoldDB" id="A0A2T7PPH4"/>
<keyword evidence="2" id="KW-1185">Reference proteome</keyword>